<evidence type="ECO:0000256" key="4">
    <source>
        <dbReference type="HAMAP-Rule" id="MF_01681"/>
    </source>
</evidence>
<dbReference type="InterPro" id="IPR023943">
    <property type="entry name" value="Enolase-ppase_E1"/>
</dbReference>
<comment type="pathway">
    <text evidence="4">Amino-acid biosynthesis; L-methionine biosynthesis via salvage pathway; L-methionine from S-methyl-5-thio-alpha-D-ribose 1-phosphate: step 4/6.</text>
</comment>
<dbReference type="Gene3D" id="3.40.50.1000">
    <property type="entry name" value="HAD superfamily/HAD-like"/>
    <property type="match status" value="1"/>
</dbReference>
<comment type="similarity">
    <text evidence="4">Belongs to the HAD-like hydrolase superfamily. MasA/MtnC family.</text>
</comment>
<evidence type="ECO:0000256" key="3">
    <source>
        <dbReference type="ARBA" id="ARBA00023167"/>
    </source>
</evidence>
<evidence type="ECO:0000313" key="6">
    <source>
        <dbReference type="Proteomes" id="UP001500392"/>
    </source>
</evidence>
<dbReference type="EC" id="3.1.3.77" evidence="4"/>
<dbReference type="PANTHER" id="PTHR20371:SF1">
    <property type="entry name" value="ENOLASE-PHOSPHATASE E1"/>
    <property type="match status" value="1"/>
</dbReference>
<dbReference type="SFLD" id="SFLDF00044">
    <property type="entry name" value="enolase-phosphatase"/>
    <property type="match status" value="1"/>
</dbReference>
<evidence type="ECO:0000256" key="1">
    <source>
        <dbReference type="ARBA" id="ARBA00022605"/>
    </source>
</evidence>
<comment type="subunit">
    <text evidence="4">Monomer.</text>
</comment>
<keyword evidence="1 4" id="KW-0028">Amino-acid biosynthesis</keyword>
<sequence length="232" mass="26147">MIKTIVTDIEGTTSSIDFVHQVLFPYAAKNLPAFILANHASSPVKSALQEVTALTDIASNDIEALITQLLSWIADDQKVTPLKQLQGLVWEYGYRNGDYKAHIYDDALSALQHWHQQNIELYVYSSGSIYAQKLFFGFNEGGDLTGFFKGYFDTVTGPKREAQSYQKIQQAIAKPANEILFLSDIVEELDAAADIGMHTAWLQREQGEMTPHARHLCVRSFTEIELTRWDTL</sequence>
<dbReference type="SFLD" id="SFLDG01133">
    <property type="entry name" value="C1.5.4:_Enolase-phosphatase_Li"/>
    <property type="match status" value="1"/>
</dbReference>
<comment type="cofactor">
    <cofactor evidence="4">
        <name>Mg(2+)</name>
        <dbReference type="ChEBI" id="CHEBI:18420"/>
    </cofactor>
    <text evidence="4">Binds 1 Mg(2+) ion per subunit.</text>
</comment>
<dbReference type="RefSeq" id="WP_344936195.1">
    <property type="nucleotide sequence ID" value="NZ_BAABDM010000004.1"/>
</dbReference>
<name>A0ABP7WWX2_9GAMM</name>
<comment type="caution">
    <text evidence="5">The sequence shown here is derived from an EMBL/GenBank/DDBJ whole genome shotgun (WGS) entry which is preliminary data.</text>
</comment>
<dbReference type="Pfam" id="PF00702">
    <property type="entry name" value="Hydrolase"/>
    <property type="match status" value="1"/>
</dbReference>
<keyword evidence="2 4" id="KW-0378">Hydrolase</keyword>
<comment type="pathway">
    <text evidence="4">Amino-acid biosynthesis; L-methionine biosynthesis via salvage pathway; L-methionine from S-methyl-5-thio-alpha-D-ribose 1-phosphate: step 3/6.</text>
</comment>
<organism evidence="5 6">
    <name type="scientific">Zhongshania borealis</name>
    <dbReference type="NCBI Taxonomy" id="889488"/>
    <lineage>
        <taxon>Bacteria</taxon>
        <taxon>Pseudomonadati</taxon>
        <taxon>Pseudomonadota</taxon>
        <taxon>Gammaproteobacteria</taxon>
        <taxon>Cellvibrionales</taxon>
        <taxon>Spongiibacteraceae</taxon>
        <taxon>Zhongshania</taxon>
    </lineage>
</organism>
<dbReference type="Proteomes" id="UP001500392">
    <property type="component" value="Unassembled WGS sequence"/>
</dbReference>
<dbReference type="InterPro" id="IPR023214">
    <property type="entry name" value="HAD_sf"/>
</dbReference>
<keyword evidence="4" id="KW-0460">Magnesium</keyword>
<comment type="function">
    <text evidence="4">Bifunctional enzyme that catalyzes the enolization of 2,3-diketo-5-methylthiopentyl-1-phosphate (DK-MTP-1-P) into the intermediate 2-hydroxy-3-keto-5-methylthiopentenyl-1-phosphate (HK-MTPenyl-1-P), which is then dephosphorylated to form the acireductone 1,2-dihydroxy-3-keto-5-methylthiopentene (DHK-MTPene).</text>
</comment>
<keyword evidence="6" id="KW-1185">Reference proteome</keyword>
<reference evidence="6" key="1">
    <citation type="journal article" date="2019" name="Int. J. Syst. Evol. Microbiol.">
        <title>The Global Catalogue of Microorganisms (GCM) 10K type strain sequencing project: providing services to taxonomists for standard genome sequencing and annotation.</title>
        <authorList>
            <consortium name="The Broad Institute Genomics Platform"/>
            <consortium name="The Broad Institute Genome Sequencing Center for Infectious Disease"/>
            <person name="Wu L."/>
            <person name="Ma J."/>
        </authorList>
    </citation>
    <scope>NUCLEOTIDE SEQUENCE [LARGE SCALE GENOMIC DNA]</scope>
    <source>
        <strain evidence="6">JCM 17304</strain>
    </source>
</reference>
<proteinExistence type="inferred from homology"/>
<dbReference type="PANTHER" id="PTHR20371">
    <property type="entry name" value="ENOLASE-PHOSPHATASE E1"/>
    <property type="match status" value="1"/>
</dbReference>
<comment type="catalytic activity">
    <reaction evidence="4">
        <text>5-methylsulfanyl-2,3-dioxopentyl phosphate + H2O = 1,2-dihydroxy-5-(methylsulfanyl)pent-1-en-3-one + phosphate</text>
        <dbReference type="Rhea" id="RHEA:21700"/>
        <dbReference type="ChEBI" id="CHEBI:15377"/>
        <dbReference type="ChEBI" id="CHEBI:43474"/>
        <dbReference type="ChEBI" id="CHEBI:49252"/>
        <dbReference type="ChEBI" id="CHEBI:58828"/>
        <dbReference type="EC" id="3.1.3.77"/>
    </reaction>
</comment>
<accession>A0ABP7WWX2</accession>
<gene>
    <name evidence="4 5" type="primary">mtnC</name>
    <name evidence="5" type="ORF">GCM10022414_23700</name>
</gene>
<dbReference type="InterPro" id="IPR036412">
    <property type="entry name" value="HAD-like_sf"/>
</dbReference>
<dbReference type="InterPro" id="IPR006439">
    <property type="entry name" value="HAD-SF_hydro_IA"/>
</dbReference>
<dbReference type="HAMAP" id="MF_01681">
    <property type="entry name" value="Salvage_MtnC"/>
    <property type="match status" value="1"/>
</dbReference>
<keyword evidence="3 4" id="KW-0486">Methionine biosynthesis</keyword>
<dbReference type="CDD" id="cd01629">
    <property type="entry name" value="HAD_EP"/>
    <property type="match status" value="1"/>
</dbReference>
<evidence type="ECO:0000313" key="5">
    <source>
        <dbReference type="EMBL" id="GAA4098144.1"/>
    </source>
</evidence>
<protein>
    <recommendedName>
        <fullName evidence="4">Enolase-phosphatase E1</fullName>
        <ecNumber evidence="4">3.1.3.77</ecNumber>
    </recommendedName>
    <alternativeName>
        <fullName evidence="4">2,3-diketo-5-methylthio-1-phosphopentane phosphatase</fullName>
    </alternativeName>
</protein>
<keyword evidence="4" id="KW-0479">Metal-binding</keyword>
<evidence type="ECO:0000256" key="2">
    <source>
        <dbReference type="ARBA" id="ARBA00022801"/>
    </source>
</evidence>
<dbReference type="NCBIfam" id="TIGR01691">
    <property type="entry name" value="enolase-ppase"/>
    <property type="match status" value="1"/>
</dbReference>
<dbReference type="SFLD" id="SFLDS00003">
    <property type="entry name" value="Haloacid_Dehalogenase"/>
    <property type="match status" value="1"/>
</dbReference>
<dbReference type="PRINTS" id="PR00413">
    <property type="entry name" value="HADHALOGNASE"/>
</dbReference>
<dbReference type="EMBL" id="BAABDM010000004">
    <property type="protein sequence ID" value="GAA4098144.1"/>
    <property type="molecule type" value="Genomic_DNA"/>
</dbReference>
<dbReference type="SUPFAM" id="SSF56784">
    <property type="entry name" value="HAD-like"/>
    <property type="match status" value="1"/>
</dbReference>
<dbReference type="SFLD" id="SFLDG01129">
    <property type="entry name" value="C1.5:_HAD__Beta-PGM__Phosphata"/>
    <property type="match status" value="1"/>
</dbReference>
<dbReference type="Gene3D" id="1.10.720.60">
    <property type="match status" value="1"/>
</dbReference>